<dbReference type="InterPro" id="IPR045249">
    <property type="entry name" value="HARBI1-like"/>
</dbReference>
<evidence type="ECO:0000256" key="7">
    <source>
        <dbReference type="ARBA" id="ARBA00023242"/>
    </source>
</evidence>
<feature type="domain" description="DDE Tnp4" evidence="8">
    <location>
        <begin position="189"/>
        <end position="348"/>
    </location>
</feature>
<dbReference type="GO" id="GO:0016787">
    <property type="term" value="F:hydrolase activity"/>
    <property type="evidence" value="ECO:0007669"/>
    <property type="project" value="UniProtKB-KW"/>
</dbReference>
<comment type="cofactor">
    <cofactor evidence="1">
        <name>a divalent metal cation</name>
        <dbReference type="ChEBI" id="CHEBI:60240"/>
    </cofactor>
</comment>
<keyword evidence="5" id="KW-0479">Metal-binding</keyword>
<dbReference type="PANTHER" id="PTHR22930">
    <property type="match status" value="1"/>
</dbReference>
<proteinExistence type="inferred from homology"/>
<keyword evidence="4" id="KW-0540">Nuclease</keyword>
<reference evidence="9 10" key="1">
    <citation type="journal article" date="2019" name="Sci. Rep.">
        <title>Comparative genomics of chytrid fungi reveal insights into the obligate biotrophic and pathogenic lifestyle of Synchytrium endobioticum.</title>
        <authorList>
            <person name="van de Vossenberg B.T.L.H."/>
            <person name="Warris S."/>
            <person name="Nguyen H.D.T."/>
            <person name="van Gent-Pelzer M.P.E."/>
            <person name="Joly D.L."/>
            <person name="van de Geest H.C."/>
            <person name="Bonants P.J.M."/>
            <person name="Smith D.S."/>
            <person name="Levesque C.A."/>
            <person name="van der Lee T.A.J."/>
        </authorList>
    </citation>
    <scope>NUCLEOTIDE SEQUENCE [LARGE SCALE GENOMIC DNA]</scope>
    <source>
        <strain evidence="9 10">CBS 809.83</strain>
    </source>
</reference>
<sequence>MVRKSPRAEALHSLGLALQKSYLLGPLENDSFTDDLEFAYLAIARTRYFQGRESVPKQAAYLGLLDVLDDERFRNKVRMSREAFAALLIRIEDDAVFRNNSRCSQAPVRLQLVVALSRFGHSGTGSRIGKIARTWGILEGAVVQYTKRVIVAICRLAPRVIYWPSEAERKQIKEDIHKKSWFPECVGFVDGTHLPIYQRPAKKDAEDYFNRKRTYLFNVMIVNDHQKRIRYTTFGHCGSAHDTRVWDSSDLSTSSERYFTPEEYLLADSGYPNTNHTVCSFKAPLANEPTNAKFNNCIAGLRVCNEHCIGMLKARFPSLTGLRLVINERTKSLKLAQGWFLACCVLHNLLLDDGWCDNWTVDDQFAEIATQPPSAEAYVSVGNGSSARREE</sequence>
<gene>
    <name evidence="9" type="ORF">PhCBS80983_g05998</name>
</gene>
<evidence type="ECO:0000256" key="2">
    <source>
        <dbReference type="ARBA" id="ARBA00004123"/>
    </source>
</evidence>
<comment type="subcellular location">
    <subcellularLocation>
        <location evidence="2">Nucleus</location>
    </subcellularLocation>
</comment>
<evidence type="ECO:0000259" key="8">
    <source>
        <dbReference type="Pfam" id="PF13359"/>
    </source>
</evidence>
<dbReference type="InterPro" id="IPR027806">
    <property type="entry name" value="HARBI1_dom"/>
</dbReference>
<evidence type="ECO:0000256" key="4">
    <source>
        <dbReference type="ARBA" id="ARBA00022722"/>
    </source>
</evidence>
<dbReference type="PANTHER" id="PTHR22930:SF85">
    <property type="entry name" value="GH03217P-RELATED"/>
    <property type="match status" value="1"/>
</dbReference>
<protein>
    <recommendedName>
        <fullName evidence="8">DDE Tnp4 domain-containing protein</fullName>
    </recommendedName>
</protein>
<keyword evidence="7" id="KW-0539">Nucleus</keyword>
<evidence type="ECO:0000313" key="9">
    <source>
        <dbReference type="EMBL" id="TPX54219.1"/>
    </source>
</evidence>
<dbReference type="GO" id="GO:0004518">
    <property type="term" value="F:nuclease activity"/>
    <property type="evidence" value="ECO:0007669"/>
    <property type="project" value="UniProtKB-KW"/>
</dbReference>
<keyword evidence="10" id="KW-1185">Reference proteome</keyword>
<evidence type="ECO:0000256" key="3">
    <source>
        <dbReference type="ARBA" id="ARBA00006958"/>
    </source>
</evidence>
<dbReference type="EMBL" id="QEAQ01000165">
    <property type="protein sequence ID" value="TPX54219.1"/>
    <property type="molecule type" value="Genomic_DNA"/>
</dbReference>
<dbReference type="STRING" id="109895.A0A507DR59"/>
<dbReference type="AlphaFoldDB" id="A0A507DR59"/>
<evidence type="ECO:0000256" key="1">
    <source>
        <dbReference type="ARBA" id="ARBA00001968"/>
    </source>
</evidence>
<dbReference type="Proteomes" id="UP000318582">
    <property type="component" value="Unassembled WGS sequence"/>
</dbReference>
<evidence type="ECO:0000256" key="6">
    <source>
        <dbReference type="ARBA" id="ARBA00022801"/>
    </source>
</evidence>
<accession>A0A507DR59</accession>
<organism evidence="9 10">
    <name type="scientific">Powellomyces hirtus</name>
    <dbReference type="NCBI Taxonomy" id="109895"/>
    <lineage>
        <taxon>Eukaryota</taxon>
        <taxon>Fungi</taxon>
        <taxon>Fungi incertae sedis</taxon>
        <taxon>Chytridiomycota</taxon>
        <taxon>Chytridiomycota incertae sedis</taxon>
        <taxon>Chytridiomycetes</taxon>
        <taxon>Spizellomycetales</taxon>
        <taxon>Powellomycetaceae</taxon>
        <taxon>Powellomyces</taxon>
    </lineage>
</organism>
<feature type="non-terminal residue" evidence="9">
    <location>
        <position position="391"/>
    </location>
</feature>
<keyword evidence="6" id="KW-0378">Hydrolase</keyword>
<dbReference type="GO" id="GO:0046872">
    <property type="term" value="F:metal ion binding"/>
    <property type="evidence" value="ECO:0007669"/>
    <property type="project" value="UniProtKB-KW"/>
</dbReference>
<evidence type="ECO:0000313" key="10">
    <source>
        <dbReference type="Proteomes" id="UP000318582"/>
    </source>
</evidence>
<dbReference type="Pfam" id="PF13359">
    <property type="entry name" value="DDE_Tnp_4"/>
    <property type="match status" value="1"/>
</dbReference>
<comment type="caution">
    <text evidence="9">The sequence shown here is derived from an EMBL/GenBank/DDBJ whole genome shotgun (WGS) entry which is preliminary data.</text>
</comment>
<evidence type="ECO:0000256" key="5">
    <source>
        <dbReference type="ARBA" id="ARBA00022723"/>
    </source>
</evidence>
<name>A0A507DR59_9FUNG</name>
<comment type="similarity">
    <text evidence="3">Belongs to the HARBI1 family.</text>
</comment>
<dbReference type="GO" id="GO:0005634">
    <property type="term" value="C:nucleus"/>
    <property type="evidence" value="ECO:0007669"/>
    <property type="project" value="UniProtKB-SubCell"/>
</dbReference>